<comment type="caution">
    <text evidence="3">The sequence shown here is derived from an EMBL/GenBank/DDBJ whole genome shotgun (WGS) entry which is preliminary data.</text>
</comment>
<feature type="region of interest" description="Disordered" evidence="2">
    <location>
        <begin position="323"/>
        <end position="372"/>
    </location>
</feature>
<dbReference type="Proteomes" id="UP000194641">
    <property type="component" value="Unassembled WGS sequence"/>
</dbReference>
<sequence length="448" mass="48632">MSETVLDELVIRLGLDTSGLQTSAQQALGVLDKLEQKTNDLTDKNQKTTTQIGNRFTQLQKQAIGLLGLISAGRGVSDILKQSTLEDHTGENTRKQNHSSRKAEAKFATGLTRFTTPPSAFRSPLSTAPKGLDPSPPRGGEFPFLYYPTQNNLTPPVSTAPASTSLLRQPLQKRTPYSIPASRLSERSASPRVTLNSTTIIARHNAQPTAMIPRSVPIISAQNPFSQPNSLHQLPKEGSLSQRQNERSLRQDFLLNREQMGAETVPPSDQSPANGPGFLSRQGAHPAPFRQPYVQSKNAQAPITSSKMPRQERQIDQIRSLPKLQQFSPNGSNQNTQQSDRSSPRKAHTPSRYAIERASPSIPFPPDVRLPGNARNTTQPYLADGAIWRAAMVPQSGAAAASVQNTTHIGPVTIHVPSGNPQDIAQAVRTLGRENSHTLTSLATYGAV</sequence>
<keyword evidence="1" id="KW-0175">Coiled coil</keyword>
<dbReference type="AlphaFoldDB" id="A0A252AUS3"/>
<evidence type="ECO:0000256" key="1">
    <source>
        <dbReference type="SAM" id="Coils"/>
    </source>
</evidence>
<evidence type="ECO:0000313" key="4">
    <source>
        <dbReference type="Proteomes" id="UP000194641"/>
    </source>
</evidence>
<evidence type="ECO:0000256" key="2">
    <source>
        <dbReference type="SAM" id="MobiDB-lite"/>
    </source>
</evidence>
<feature type="coiled-coil region" evidence="1">
    <location>
        <begin position="24"/>
        <end position="51"/>
    </location>
</feature>
<organism evidence="3 4">
    <name type="scientific">Acetobacter indonesiensis</name>
    <dbReference type="NCBI Taxonomy" id="104101"/>
    <lineage>
        <taxon>Bacteria</taxon>
        <taxon>Pseudomonadati</taxon>
        <taxon>Pseudomonadota</taxon>
        <taxon>Alphaproteobacteria</taxon>
        <taxon>Acetobacterales</taxon>
        <taxon>Acetobacteraceae</taxon>
        <taxon>Acetobacter</taxon>
    </lineage>
</organism>
<protein>
    <submittedName>
        <fullName evidence="3">Uncharacterized protein</fullName>
    </submittedName>
</protein>
<feature type="compositionally biased region" description="Polar residues" evidence="2">
    <location>
        <begin position="323"/>
        <end position="341"/>
    </location>
</feature>
<evidence type="ECO:0000313" key="3">
    <source>
        <dbReference type="EMBL" id="OUI93972.1"/>
    </source>
</evidence>
<feature type="compositionally biased region" description="Polar residues" evidence="2">
    <location>
        <begin position="220"/>
        <end position="232"/>
    </location>
</feature>
<reference evidence="4" key="1">
    <citation type="submission" date="2014-06" db="EMBL/GenBank/DDBJ databases">
        <authorList>
            <person name="Winans N.J."/>
            <person name="Newell P.D."/>
            <person name="Douglas A.E."/>
        </authorList>
    </citation>
    <scope>NUCLEOTIDE SEQUENCE [LARGE SCALE GENOMIC DNA]</scope>
</reference>
<feature type="region of interest" description="Disordered" evidence="2">
    <location>
        <begin position="83"/>
        <end position="137"/>
    </location>
</feature>
<feature type="region of interest" description="Disordered" evidence="2">
    <location>
        <begin position="220"/>
        <end position="245"/>
    </location>
</feature>
<feature type="compositionally biased region" description="Basic and acidic residues" evidence="2">
    <location>
        <begin position="84"/>
        <end position="94"/>
    </location>
</feature>
<feature type="region of interest" description="Disordered" evidence="2">
    <location>
        <begin position="262"/>
        <end position="289"/>
    </location>
</feature>
<accession>A0A252AUS3</accession>
<dbReference type="RefSeq" id="WP_086659381.1">
    <property type="nucleotide sequence ID" value="NZ_JBJJWX010000001.1"/>
</dbReference>
<name>A0A252AUS3_9PROT</name>
<gene>
    <name evidence="3" type="ORF">HK17_06770</name>
</gene>
<proteinExistence type="predicted"/>
<dbReference type="EMBL" id="JOPA01000019">
    <property type="protein sequence ID" value="OUI93972.1"/>
    <property type="molecule type" value="Genomic_DNA"/>
</dbReference>